<dbReference type="PRINTS" id="PR00723">
    <property type="entry name" value="SUBTILISIN"/>
</dbReference>
<accession>A0AAX2ZGB7</accession>
<feature type="domain" description="Peptidase S8/S53" evidence="6">
    <location>
        <begin position="96"/>
        <end position="288"/>
    </location>
</feature>
<dbReference type="PANTHER" id="PTHR43806:SF11">
    <property type="entry name" value="CEREVISIN-RELATED"/>
    <property type="match status" value="1"/>
</dbReference>
<dbReference type="InterPro" id="IPR023827">
    <property type="entry name" value="Peptidase_S8_Asp-AS"/>
</dbReference>
<dbReference type="AlphaFoldDB" id="A0AAX2ZGB7"/>
<comment type="similarity">
    <text evidence="1 5">Belongs to the peptidase S8 family.</text>
</comment>
<dbReference type="PROSITE" id="PS51892">
    <property type="entry name" value="SUBTILASE"/>
    <property type="match status" value="1"/>
</dbReference>
<proteinExistence type="inferred from homology"/>
<evidence type="ECO:0000313" key="7">
    <source>
        <dbReference type="EMBL" id="UEL48383.1"/>
    </source>
</evidence>
<evidence type="ECO:0000313" key="8">
    <source>
        <dbReference type="Proteomes" id="UP001198983"/>
    </source>
</evidence>
<dbReference type="CDD" id="cd07478">
    <property type="entry name" value="Peptidases_S8_CspA-like"/>
    <property type="match status" value="1"/>
</dbReference>
<dbReference type="PANTHER" id="PTHR43806">
    <property type="entry name" value="PEPTIDASE S8"/>
    <property type="match status" value="1"/>
</dbReference>
<dbReference type="EMBL" id="CP081135">
    <property type="protein sequence ID" value="UEL48383.1"/>
    <property type="molecule type" value="Genomic_DNA"/>
</dbReference>
<protein>
    <submittedName>
        <fullName evidence="7">S8 family peptidase</fullName>
    </submittedName>
</protein>
<comment type="caution">
    <text evidence="5">Lacks conserved residue(s) required for the propagation of feature annotation.</text>
</comment>
<dbReference type="Gene3D" id="3.40.50.200">
    <property type="entry name" value="Peptidase S8/S53 domain"/>
    <property type="match status" value="1"/>
</dbReference>
<dbReference type="InterPro" id="IPR050131">
    <property type="entry name" value="Peptidase_S8_subtilisin-like"/>
</dbReference>
<dbReference type="PROSITE" id="PS00136">
    <property type="entry name" value="SUBTILASE_ASP"/>
    <property type="match status" value="1"/>
</dbReference>
<organism evidence="7 8">
    <name type="scientific">Terrisporobacter hibernicus</name>
    <dbReference type="NCBI Taxonomy" id="2813371"/>
    <lineage>
        <taxon>Bacteria</taxon>
        <taxon>Bacillati</taxon>
        <taxon>Bacillota</taxon>
        <taxon>Clostridia</taxon>
        <taxon>Peptostreptococcales</taxon>
        <taxon>Peptostreptococcaceae</taxon>
        <taxon>Terrisporobacter</taxon>
    </lineage>
</organism>
<evidence type="ECO:0000259" key="6">
    <source>
        <dbReference type="Pfam" id="PF00082"/>
    </source>
</evidence>
<keyword evidence="3" id="KW-0378">Hydrolase</keyword>
<name>A0AAX2ZGB7_9FIRM</name>
<dbReference type="RefSeq" id="WP_228416493.1">
    <property type="nucleotide sequence ID" value="NZ_CP081135.1"/>
</dbReference>
<evidence type="ECO:0000256" key="2">
    <source>
        <dbReference type="ARBA" id="ARBA00022670"/>
    </source>
</evidence>
<reference evidence="7 8" key="1">
    <citation type="journal article" date="2023" name="Int. J. Syst. Evol. Microbiol.">
        <title>Terrisporobacter hibernicus sp. nov., isolated from bovine faeces in Northern Ireland.</title>
        <authorList>
            <person name="Mitchell M."/>
            <person name="Nguyen S.V."/>
            <person name="Connor M."/>
            <person name="Fairley D.J."/>
            <person name="Donoghue O."/>
            <person name="Marshall H."/>
            <person name="Koolman L."/>
            <person name="McMullan G."/>
            <person name="Schaffer K.E."/>
            <person name="McGrath J.W."/>
            <person name="Fanning S."/>
        </authorList>
    </citation>
    <scope>NUCLEOTIDE SEQUENCE [LARGE SCALE GENOMIC DNA]</scope>
    <source>
        <strain evidence="7 8">MCA3</strain>
    </source>
</reference>
<dbReference type="SUPFAM" id="SSF52743">
    <property type="entry name" value="Subtilisin-like"/>
    <property type="match status" value="1"/>
</dbReference>
<evidence type="ECO:0000256" key="5">
    <source>
        <dbReference type="PROSITE-ProRule" id="PRU01240"/>
    </source>
</evidence>
<dbReference type="InterPro" id="IPR000209">
    <property type="entry name" value="Peptidase_S8/S53_dom"/>
</dbReference>
<gene>
    <name evidence="7" type="ORF">JW646_02710</name>
</gene>
<evidence type="ECO:0000256" key="3">
    <source>
        <dbReference type="ARBA" id="ARBA00022801"/>
    </source>
</evidence>
<dbReference type="Gene3D" id="2.60.120.1290">
    <property type="match status" value="1"/>
</dbReference>
<dbReference type="KEGG" id="tem:JW646_02710"/>
<keyword evidence="2" id="KW-0645">Protease</keyword>
<dbReference type="Pfam" id="PF00082">
    <property type="entry name" value="Peptidase_S8"/>
    <property type="match status" value="2"/>
</dbReference>
<dbReference type="GO" id="GO:0006508">
    <property type="term" value="P:proteolysis"/>
    <property type="evidence" value="ECO:0007669"/>
    <property type="project" value="UniProtKB-KW"/>
</dbReference>
<sequence>MNKSYTIIYSGDIADGLTRNNITNFMILNNRLAVVYEDEPFDENVMATIPQVSYYAREEEMSSLINITNRLDIGETVSEASQINYINKNPYITSSGKGILIAIIDSGIDYLHPDFINSDNTSKIVSIWDQSSNKKSPPKGGIFGSEFTREDINRAIEENNDNLTQDEVGTGTIAAGICSGRGNLNPDYSGVAVNSELVVVKLREYEDRFKVGIKNYVDTDFLAAIKYVLNVAEKENKSIIINLTVGAKTSSGNLTTYLDTFTDLSTSNTILVSGAGNEGNTDIHYKGNFINESYSDVKIQVGEQKALDISVLGVGPDKIGAMIISPSGELSFRVTYAPDNYIYHGKLNLENTTYTMRITYPYFFTGNQMLRILLDNIKPGIWTLRLYPEFTISKEFHIYLPNKNLISSNTRFIDPNSFSTITKYGFGENVITVGAYDSKTSSLWVGSSKGSREDGRQINPDIVAPGVDLISTFINKSYTTSTGTGVSSSLVCGSLAIIMEYVGTQGAFEKSRMTTKVLKTFLMLGAEKQNIYIYPNESYGYGNLDLKSTIEAIANLL</sequence>
<feature type="domain" description="Peptidase S8/S53" evidence="6">
    <location>
        <begin position="428"/>
        <end position="542"/>
    </location>
</feature>
<evidence type="ECO:0000256" key="1">
    <source>
        <dbReference type="ARBA" id="ARBA00011073"/>
    </source>
</evidence>
<keyword evidence="4" id="KW-0720">Serine protease</keyword>
<dbReference type="InterPro" id="IPR015500">
    <property type="entry name" value="Peptidase_S8_subtilisin-rel"/>
</dbReference>
<evidence type="ECO:0000256" key="4">
    <source>
        <dbReference type="ARBA" id="ARBA00022825"/>
    </source>
</evidence>
<dbReference type="NCBIfam" id="NF040808">
    <property type="entry name" value="CspC_non_triad"/>
    <property type="match status" value="1"/>
</dbReference>
<dbReference type="InterPro" id="IPR036852">
    <property type="entry name" value="Peptidase_S8/S53_dom_sf"/>
</dbReference>
<dbReference type="GO" id="GO:0004252">
    <property type="term" value="F:serine-type endopeptidase activity"/>
    <property type="evidence" value="ECO:0007669"/>
    <property type="project" value="InterPro"/>
</dbReference>
<dbReference type="InterPro" id="IPR034045">
    <property type="entry name" value="Pep_S8_CspA-like"/>
</dbReference>
<keyword evidence="8" id="KW-1185">Reference proteome</keyword>
<dbReference type="Proteomes" id="UP001198983">
    <property type="component" value="Chromosome"/>
</dbReference>